<dbReference type="PIRSF" id="PIRSF017082">
    <property type="entry name" value="YflP"/>
    <property type="match status" value="1"/>
</dbReference>
<dbReference type="PANTHER" id="PTHR42928">
    <property type="entry name" value="TRICARBOXYLATE-BINDING PROTEIN"/>
    <property type="match status" value="1"/>
</dbReference>
<gene>
    <name evidence="3" type="ORF">FHP25_39325</name>
</gene>
<feature type="signal peptide" evidence="2">
    <location>
        <begin position="1"/>
        <end position="19"/>
    </location>
</feature>
<comment type="similarity">
    <text evidence="1">Belongs to the UPF0065 (bug) family.</text>
</comment>
<dbReference type="Pfam" id="PF03401">
    <property type="entry name" value="TctC"/>
    <property type="match status" value="1"/>
</dbReference>
<dbReference type="OrthoDB" id="7248487at2"/>
<dbReference type="PANTHER" id="PTHR42928:SF5">
    <property type="entry name" value="BLR1237 PROTEIN"/>
    <property type="match status" value="1"/>
</dbReference>
<dbReference type="CDD" id="cd13578">
    <property type="entry name" value="PBP2_Bug27"/>
    <property type="match status" value="1"/>
</dbReference>
<comment type="caution">
    <text evidence="3">The sequence shown here is derived from an EMBL/GenBank/DDBJ whole genome shotgun (WGS) entry which is preliminary data.</text>
</comment>
<dbReference type="Proteomes" id="UP000321638">
    <property type="component" value="Unassembled WGS sequence"/>
</dbReference>
<dbReference type="Gene3D" id="3.40.190.150">
    <property type="entry name" value="Bordetella uptake gene, domain 1"/>
    <property type="match status" value="1"/>
</dbReference>
<dbReference type="SUPFAM" id="SSF53850">
    <property type="entry name" value="Periplasmic binding protein-like II"/>
    <property type="match status" value="1"/>
</dbReference>
<proteinExistence type="inferred from homology"/>
<dbReference type="AlphaFoldDB" id="A0A5C8P776"/>
<sequence>MNRLSTALAGLLMAASALVAGFAAQAREAYPSRAVTLVVPYPPGGSADILARAVGAELGKRLGQPVVIDNRGGAGTAIGTKIVAGAAPDGYTLLLGTVSSQAMNPAMNKVAYDSLTDFTAISPLASIPFVLVANPAAQIDSVAALIARAKAQPDGLSYASAGPGTSNHLAAELFASDAQVRLLHVPYKGSAPALNDVIAGVVPLMFDLQATTLPYLKSGKLKALAVTSRTRSSLLPDVPTLSESGLAGYEVSAWFGLFAPAGLPAPILEQLNAAVTNILETPDMVTRLRQLGAEPQSGDPISYGAYARRESVKWTEVVKRYGLAP</sequence>
<dbReference type="InterPro" id="IPR005064">
    <property type="entry name" value="BUG"/>
</dbReference>
<dbReference type="Gene3D" id="3.40.190.10">
    <property type="entry name" value="Periplasmic binding protein-like II"/>
    <property type="match status" value="1"/>
</dbReference>
<evidence type="ECO:0000256" key="2">
    <source>
        <dbReference type="SAM" id="SignalP"/>
    </source>
</evidence>
<accession>A0A5C8P776</accession>
<name>A0A5C8P776_9HYPH</name>
<dbReference type="EMBL" id="VDUZ01000086">
    <property type="protein sequence ID" value="TXL69358.1"/>
    <property type="molecule type" value="Genomic_DNA"/>
</dbReference>
<feature type="chain" id="PRO_5023079097" evidence="2">
    <location>
        <begin position="20"/>
        <end position="325"/>
    </location>
</feature>
<organism evidence="3 4">
    <name type="scientific">Vineibacter terrae</name>
    <dbReference type="NCBI Taxonomy" id="2586908"/>
    <lineage>
        <taxon>Bacteria</taxon>
        <taxon>Pseudomonadati</taxon>
        <taxon>Pseudomonadota</taxon>
        <taxon>Alphaproteobacteria</taxon>
        <taxon>Hyphomicrobiales</taxon>
        <taxon>Vineibacter</taxon>
    </lineage>
</organism>
<protein>
    <submittedName>
        <fullName evidence="3">Tripartite tricarboxylate transporter substrate binding protein</fullName>
    </submittedName>
</protein>
<evidence type="ECO:0000256" key="1">
    <source>
        <dbReference type="ARBA" id="ARBA00006987"/>
    </source>
</evidence>
<evidence type="ECO:0000313" key="4">
    <source>
        <dbReference type="Proteomes" id="UP000321638"/>
    </source>
</evidence>
<dbReference type="InterPro" id="IPR042100">
    <property type="entry name" value="Bug_dom1"/>
</dbReference>
<keyword evidence="2" id="KW-0732">Signal</keyword>
<reference evidence="3 4" key="1">
    <citation type="submission" date="2019-06" db="EMBL/GenBank/DDBJ databases">
        <title>New taxonomy in bacterial strain CC-CFT640, isolated from vineyard.</title>
        <authorList>
            <person name="Lin S.-Y."/>
            <person name="Tsai C.-F."/>
            <person name="Young C.-C."/>
        </authorList>
    </citation>
    <scope>NUCLEOTIDE SEQUENCE [LARGE SCALE GENOMIC DNA]</scope>
    <source>
        <strain evidence="3 4">CC-CFT640</strain>
    </source>
</reference>
<keyword evidence="4" id="KW-1185">Reference proteome</keyword>
<dbReference type="RefSeq" id="WP_147852490.1">
    <property type="nucleotide sequence ID" value="NZ_VDUZ01000086.1"/>
</dbReference>
<evidence type="ECO:0000313" key="3">
    <source>
        <dbReference type="EMBL" id="TXL69358.1"/>
    </source>
</evidence>